<feature type="region of interest" description="Disordered" evidence="1">
    <location>
        <begin position="263"/>
        <end position="296"/>
    </location>
</feature>
<name>A0A8S3SZ65_MYTED</name>
<sequence>MLVAVAYLLQISNTLNPNSENVCPEKLPPINDEFRNISKDAFGVKCCPNFLERNGMCEPCPAGTYGKSCINQCLPGSYGMLCKAKCNCSSVQECHNIFGCVCKTGHRGDNCDQDITYDESTVTIIISTSIPSKAIIFEETTDKYKGSSNMDWLLYTLCIAGVIVLTAFTHLLRSYQQRKSTKRSKSEKVVWESTTTSPYTGTYDEIDENVLTDNTSGFCVTAQKSRMEAVYFVPQESTYSTTITGQVKTDYLDPVFEAELEEGEKSEDQILTCSSSKVSTGTESVRSSTSKENTHEHFHGNRVPVTIHQFIESSSGADEDTTENKCSHTYQSLQKESQISSNKYEQFQNPDSKIADNSKLQAITQFIYGTNELTNVINKYTGSDKTINSCDENPSTHDKLMKGDENPSADFSVKKLQ</sequence>
<dbReference type="Gene3D" id="2.170.300.10">
    <property type="entry name" value="Tie2 ligand-binding domain superfamily"/>
    <property type="match status" value="1"/>
</dbReference>
<keyword evidence="2" id="KW-0472">Membrane</keyword>
<keyword evidence="4" id="KW-1185">Reference proteome</keyword>
<comment type="caution">
    <text evidence="3">The sequence shown here is derived from an EMBL/GenBank/DDBJ whole genome shotgun (WGS) entry which is preliminary data.</text>
</comment>
<feature type="compositionally biased region" description="Polar residues" evidence="1">
    <location>
        <begin position="269"/>
        <end position="291"/>
    </location>
</feature>
<organism evidence="3 4">
    <name type="scientific">Mytilus edulis</name>
    <name type="common">Blue mussel</name>
    <dbReference type="NCBI Taxonomy" id="6550"/>
    <lineage>
        <taxon>Eukaryota</taxon>
        <taxon>Metazoa</taxon>
        <taxon>Spiralia</taxon>
        <taxon>Lophotrochozoa</taxon>
        <taxon>Mollusca</taxon>
        <taxon>Bivalvia</taxon>
        <taxon>Autobranchia</taxon>
        <taxon>Pteriomorphia</taxon>
        <taxon>Mytilida</taxon>
        <taxon>Mytiloidea</taxon>
        <taxon>Mytilidae</taxon>
        <taxon>Mytilinae</taxon>
        <taxon>Mytilus</taxon>
    </lineage>
</organism>
<gene>
    <name evidence="3" type="ORF">MEDL_35346</name>
</gene>
<dbReference type="EMBL" id="CAJPWZ010001713">
    <property type="protein sequence ID" value="CAG2221982.1"/>
    <property type="molecule type" value="Genomic_DNA"/>
</dbReference>
<accession>A0A8S3SZ65</accession>
<keyword evidence="2" id="KW-0812">Transmembrane</keyword>
<reference evidence="3" key="1">
    <citation type="submission" date="2021-03" db="EMBL/GenBank/DDBJ databases">
        <authorList>
            <person name="Bekaert M."/>
        </authorList>
    </citation>
    <scope>NUCLEOTIDE SEQUENCE</scope>
</reference>
<evidence type="ECO:0000313" key="4">
    <source>
        <dbReference type="Proteomes" id="UP000683360"/>
    </source>
</evidence>
<dbReference type="AlphaFoldDB" id="A0A8S3SZ65"/>
<evidence type="ECO:0008006" key="5">
    <source>
        <dbReference type="Google" id="ProtNLM"/>
    </source>
</evidence>
<dbReference type="OrthoDB" id="6096888at2759"/>
<feature type="region of interest" description="Disordered" evidence="1">
    <location>
        <begin position="388"/>
        <end position="417"/>
    </location>
</feature>
<proteinExistence type="predicted"/>
<feature type="transmembrane region" description="Helical" evidence="2">
    <location>
        <begin position="152"/>
        <end position="172"/>
    </location>
</feature>
<protein>
    <recommendedName>
        <fullName evidence="5">EGF-like domain-containing protein</fullName>
    </recommendedName>
</protein>
<evidence type="ECO:0000256" key="2">
    <source>
        <dbReference type="SAM" id="Phobius"/>
    </source>
</evidence>
<feature type="compositionally biased region" description="Basic and acidic residues" evidence="1">
    <location>
        <begin position="394"/>
        <end position="405"/>
    </location>
</feature>
<evidence type="ECO:0000256" key="1">
    <source>
        <dbReference type="SAM" id="MobiDB-lite"/>
    </source>
</evidence>
<dbReference type="Proteomes" id="UP000683360">
    <property type="component" value="Unassembled WGS sequence"/>
</dbReference>
<evidence type="ECO:0000313" key="3">
    <source>
        <dbReference type="EMBL" id="CAG2221982.1"/>
    </source>
</evidence>
<keyword evidence="2" id="KW-1133">Transmembrane helix</keyword>